<evidence type="ECO:0000313" key="3">
    <source>
        <dbReference type="Proteomes" id="UP000054107"/>
    </source>
</evidence>
<evidence type="ECO:0000313" key="2">
    <source>
        <dbReference type="EMBL" id="CEP06920.1"/>
    </source>
</evidence>
<dbReference type="Proteomes" id="UP000054107">
    <property type="component" value="Unassembled WGS sequence"/>
</dbReference>
<organism evidence="2 3">
    <name type="scientific">Parasitella parasitica</name>
    <dbReference type="NCBI Taxonomy" id="35722"/>
    <lineage>
        <taxon>Eukaryota</taxon>
        <taxon>Fungi</taxon>
        <taxon>Fungi incertae sedis</taxon>
        <taxon>Mucoromycota</taxon>
        <taxon>Mucoromycotina</taxon>
        <taxon>Mucoromycetes</taxon>
        <taxon>Mucorales</taxon>
        <taxon>Mucorineae</taxon>
        <taxon>Mucoraceae</taxon>
        <taxon>Parasitella</taxon>
    </lineage>
</organism>
<protein>
    <submittedName>
        <fullName evidence="2">Uncharacterized protein</fullName>
    </submittedName>
</protein>
<evidence type="ECO:0000256" key="1">
    <source>
        <dbReference type="SAM" id="MobiDB-lite"/>
    </source>
</evidence>
<dbReference type="AlphaFoldDB" id="A0A0B7MUI5"/>
<proteinExistence type="predicted"/>
<reference evidence="2 3" key="1">
    <citation type="submission" date="2014-09" db="EMBL/GenBank/DDBJ databases">
        <authorList>
            <person name="Ellenberger Sabrina"/>
        </authorList>
    </citation>
    <scope>NUCLEOTIDE SEQUENCE [LARGE SCALE GENOMIC DNA]</scope>
    <source>
        <strain evidence="2 3">CBS 412.66</strain>
    </source>
</reference>
<dbReference type="OrthoDB" id="2571149at2759"/>
<name>A0A0B7MUI5_9FUNG</name>
<dbReference type="EMBL" id="LN718810">
    <property type="protein sequence ID" value="CEP06920.1"/>
    <property type="molecule type" value="Genomic_DNA"/>
</dbReference>
<gene>
    <name evidence="2" type="primary">PARPA_00175.1 scaffold 368</name>
</gene>
<keyword evidence="3" id="KW-1185">Reference proteome</keyword>
<accession>A0A0B7MUI5</accession>
<feature type="region of interest" description="Disordered" evidence="1">
    <location>
        <begin position="85"/>
        <end position="104"/>
    </location>
</feature>
<sequence length="216" mass="25695">MYKHLLQETRLKTLELYKALLKSSTQYNNLGNAIRQQFKANKYTTSRKKTLALLTEAEHVLNFLERGNNGDKRIVSKVNEYVQKYTKPTQPLPDEPKKKQKRSKIVERKSYQVAITVRHALGFEFKRVRGWRQPVQTSMMIKNRVKATQKKIDKYNDLKLQLEMVRGERLFLQNLKCLPKDRLYNYEDNIKWAMEAYSIIKDTQKQHTKTNLEDDL</sequence>